<reference evidence="3" key="1">
    <citation type="submission" date="2023-07" db="EMBL/GenBank/DDBJ databases">
        <title>30 novel species of actinomycetes from the DSMZ collection.</title>
        <authorList>
            <person name="Nouioui I."/>
        </authorList>
    </citation>
    <scope>NUCLEOTIDE SEQUENCE [LARGE SCALE GENOMIC DNA]</scope>
    <source>
        <strain evidence="3">DSM 45834</strain>
    </source>
</reference>
<dbReference type="EMBL" id="JAVREJ010000004">
    <property type="protein sequence ID" value="MDT0349582.1"/>
    <property type="molecule type" value="Genomic_DNA"/>
</dbReference>
<evidence type="ECO:0000313" key="3">
    <source>
        <dbReference type="Proteomes" id="UP001183202"/>
    </source>
</evidence>
<gene>
    <name evidence="2" type="ORF">RM445_08615</name>
</gene>
<comment type="caution">
    <text evidence="2">The sequence shown here is derived from an EMBL/GenBank/DDBJ whole genome shotgun (WGS) entry which is preliminary data.</text>
</comment>
<feature type="region of interest" description="Disordered" evidence="1">
    <location>
        <begin position="335"/>
        <end position="358"/>
    </location>
</feature>
<name>A0ABU2N6L4_9PSEU</name>
<evidence type="ECO:0000256" key="1">
    <source>
        <dbReference type="SAM" id="MobiDB-lite"/>
    </source>
</evidence>
<organism evidence="2 3">
    <name type="scientific">Pseudonocardia charpentierae</name>
    <dbReference type="NCBI Taxonomy" id="3075545"/>
    <lineage>
        <taxon>Bacteria</taxon>
        <taxon>Bacillati</taxon>
        <taxon>Actinomycetota</taxon>
        <taxon>Actinomycetes</taxon>
        <taxon>Pseudonocardiales</taxon>
        <taxon>Pseudonocardiaceae</taxon>
        <taxon>Pseudonocardia</taxon>
    </lineage>
</organism>
<evidence type="ECO:0000313" key="2">
    <source>
        <dbReference type="EMBL" id="MDT0349582.1"/>
    </source>
</evidence>
<keyword evidence="3" id="KW-1185">Reference proteome</keyword>
<protein>
    <recommendedName>
        <fullName evidence="4">Glutathione synthase/RimK-type ligase, ATP-grasp superfamily</fullName>
    </recommendedName>
</protein>
<accession>A0ABU2N6L4</accession>
<dbReference type="RefSeq" id="WP_311555601.1">
    <property type="nucleotide sequence ID" value="NZ_JAVREJ010000004.1"/>
</dbReference>
<dbReference type="Proteomes" id="UP001183202">
    <property type="component" value="Unassembled WGS sequence"/>
</dbReference>
<evidence type="ECO:0008006" key="4">
    <source>
        <dbReference type="Google" id="ProtNLM"/>
    </source>
</evidence>
<proteinExistence type="predicted"/>
<sequence>MRGLPDQLRWLLTGTPPSRIGFSPGPLTDLRKRRHAAGLAARSRPLRLCLLEHDTSTMYFAEPTAFWINERSRVCWAERNGPPERADLVWVFTQDPLTPEVRTWLDAQLRRVRPGVRVLNPPAVYDAYHDPDCFPRLADAGVRVPRTELGPADVGVTPVVYKAVGEQAARKDLCVYDGPRPGFRAAVAYDSRGADGRYRRYRAFVLGDRVLPEDVIVADHWNASLRHLVTVERNYALTELERRQLLLINSTLDLDFSCVDYLRERDTGAPVFHDVNVYPTVVGAWQGDMPARDRGRWHVFDNCDRLGLAPPGGRPVWRQFDDALLRLAAGPGPALPVASAGGHTRKGTGAPSSPGRAG</sequence>